<proteinExistence type="predicted"/>
<dbReference type="EMBL" id="BDQK01000001">
    <property type="protein sequence ID" value="GBF78788.1"/>
    <property type="molecule type" value="Genomic_DNA"/>
</dbReference>
<keyword evidence="1" id="KW-0812">Transmembrane</keyword>
<keyword evidence="1" id="KW-0472">Membrane</keyword>
<dbReference type="Proteomes" id="UP000287247">
    <property type="component" value="Unassembled WGS sequence"/>
</dbReference>
<dbReference type="Gene3D" id="3.40.50.1110">
    <property type="entry name" value="SGNH hydrolase"/>
    <property type="match status" value="1"/>
</dbReference>
<dbReference type="PANTHER" id="PTHR30383:SF5">
    <property type="entry name" value="SGNH HYDROLASE-TYPE ESTERASE DOMAIN-CONTAINING PROTEIN"/>
    <property type="match status" value="1"/>
</dbReference>
<name>A0A401IBY0_APHSA</name>
<dbReference type="GO" id="GO:0004622">
    <property type="term" value="F:phosphatidylcholine lysophospholipase activity"/>
    <property type="evidence" value="ECO:0007669"/>
    <property type="project" value="TreeGrafter"/>
</dbReference>
<sequence length="257" mass="29720">MITQNKILLSLSLAFNLIFICLTIIFIVRKGGFSYISKKLEFLMSFNQSAELLFNRNNRRNSYQTSYYTAKNKIFKQLPNSDQEIILVGDSLTDQGEWSEILQNYNVINRGISGDTTDGILNRIDEIIDAKPRKLFIMIGTNDIWNEQKTVDEVILNYQEILDIIKTKSPQTSVYIQSILPVNNINYSLSIDSNDLSPINDKLKKLAQEFNYQYIDLYSNFIDTSNQLNSNYTYDGVHLNGKGYLLWGNLIKKYVEK</sequence>
<dbReference type="PANTHER" id="PTHR30383">
    <property type="entry name" value="THIOESTERASE 1/PROTEASE 1/LYSOPHOSPHOLIPASE L1"/>
    <property type="match status" value="1"/>
</dbReference>
<dbReference type="RefSeq" id="WP_124969790.1">
    <property type="nucleotide sequence ID" value="NZ_BDQK01000001.1"/>
</dbReference>
<keyword evidence="1" id="KW-1133">Transmembrane helix</keyword>
<protein>
    <submittedName>
        <fullName evidence="3">Lipase</fullName>
    </submittedName>
</protein>
<feature type="domain" description="SGNH hydrolase-type esterase" evidence="2">
    <location>
        <begin position="88"/>
        <end position="244"/>
    </location>
</feature>
<evidence type="ECO:0000256" key="1">
    <source>
        <dbReference type="SAM" id="Phobius"/>
    </source>
</evidence>
<evidence type="ECO:0000313" key="4">
    <source>
        <dbReference type="Proteomes" id="UP000287247"/>
    </source>
</evidence>
<evidence type="ECO:0000259" key="2">
    <source>
        <dbReference type="Pfam" id="PF13472"/>
    </source>
</evidence>
<organism evidence="3 4">
    <name type="scientific">Aphanothece sacrum FPU1</name>
    <dbReference type="NCBI Taxonomy" id="1920663"/>
    <lineage>
        <taxon>Bacteria</taxon>
        <taxon>Bacillati</taxon>
        <taxon>Cyanobacteriota</taxon>
        <taxon>Cyanophyceae</taxon>
        <taxon>Oscillatoriophycideae</taxon>
        <taxon>Chroococcales</taxon>
        <taxon>Aphanothecaceae</taxon>
        <taxon>Aphanothece</taxon>
    </lineage>
</organism>
<accession>A0A401IBY0</accession>
<dbReference type="InterPro" id="IPR013830">
    <property type="entry name" value="SGNH_hydro"/>
</dbReference>
<feature type="transmembrane region" description="Helical" evidence="1">
    <location>
        <begin position="7"/>
        <end position="28"/>
    </location>
</feature>
<dbReference type="OrthoDB" id="2513075at2"/>
<dbReference type="InterPro" id="IPR051532">
    <property type="entry name" value="Ester_Hydrolysis_Enzymes"/>
</dbReference>
<reference evidence="4" key="1">
    <citation type="submission" date="2017-05" db="EMBL/GenBank/DDBJ databases">
        <title>Physiological properties and genetic analysis related to exopolysaccharide production of fresh-water unicellular cyanobacterium Aphanothece sacrum, Suizenji Nori, that has been cultured as a food source in Japan.</title>
        <authorList>
            <person name="Kanesaki Y."/>
            <person name="Yoshikawa S."/>
            <person name="Ohki K."/>
        </authorList>
    </citation>
    <scope>NUCLEOTIDE SEQUENCE [LARGE SCALE GENOMIC DNA]</scope>
    <source>
        <strain evidence="4">FPU1</strain>
    </source>
</reference>
<comment type="caution">
    <text evidence="3">The sequence shown here is derived from an EMBL/GenBank/DDBJ whole genome shotgun (WGS) entry which is preliminary data.</text>
</comment>
<dbReference type="Pfam" id="PF13472">
    <property type="entry name" value="Lipase_GDSL_2"/>
    <property type="match status" value="1"/>
</dbReference>
<evidence type="ECO:0000313" key="3">
    <source>
        <dbReference type="EMBL" id="GBF78788.1"/>
    </source>
</evidence>
<dbReference type="AlphaFoldDB" id="A0A401IBY0"/>
<dbReference type="InterPro" id="IPR036514">
    <property type="entry name" value="SGNH_hydro_sf"/>
</dbReference>
<dbReference type="SUPFAM" id="SSF52266">
    <property type="entry name" value="SGNH hydrolase"/>
    <property type="match status" value="1"/>
</dbReference>
<keyword evidence="4" id="KW-1185">Reference proteome</keyword>
<gene>
    <name evidence="3" type="ORF">AsFPU1_0178</name>
</gene>